<sequence>MAGTTPNIDHDQESVALSDASTINQPPISSYQFQNTFADNFTNYRPFVNRQLANAQRHLDNGDEETIYGDEVADINTAEIMGQSVAAFNQKLDLVVVEEILRPSPMCFSSELNFDQFKRGEAPPLFKVSAPFLSQMRPTTPFITIKRGSDPDPYCTIYTKQMTRVRRVVFQFTPHNAPAFEIVSFINHYRPFTDFNYKNTRFRVFGTPVTSGYILGHKIRLKLTVVDADKPSLCDNMVEKERGKLIKRKESNFVPDPTNPLITEDVYNSYQENMGTSFVNETMPPFGALSQTESDLKSSLKIPKKFSEVATIDLYQSSVGTLDEFGLNEDSEILTAVLLGLREVTVRMSYKIPQQDTLPLRPDVGNLFVATM</sequence>
<keyword evidence="2" id="KW-1185">Reference proteome</keyword>
<dbReference type="GeneID" id="54784113"/>
<accession>A0A642UK32</accession>
<evidence type="ECO:0000313" key="1">
    <source>
        <dbReference type="EMBL" id="KAA8896949.1"/>
    </source>
</evidence>
<comment type="caution">
    <text evidence="1">The sequence shown here is derived from an EMBL/GenBank/DDBJ whole genome shotgun (WGS) entry which is preliminary data.</text>
</comment>
<proteinExistence type="predicted"/>
<dbReference type="OrthoDB" id="4024171at2759"/>
<name>A0A642UK32_DIURU</name>
<protein>
    <submittedName>
        <fullName evidence="1">Uncharacterized protein</fullName>
    </submittedName>
</protein>
<dbReference type="AlphaFoldDB" id="A0A642UK32"/>
<evidence type="ECO:0000313" key="2">
    <source>
        <dbReference type="Proteomes" id="UP000449547"/>
    </source>
</evidence>
<gene>
    <name evidence="1" type="ORF">DIURU_005462</name>
</gene>
<organism evidence="1 2">
    <name type="scientific">Diutina rugosa</name>
    <name type="common">Yeast</name>
    <name type="synonym">Candida rugosa</name>
    <dbReference type="NCBI Taxonomy" id="5481"/>
    <lineage>
        <taxon>Eukaryota</taxon>
        <taxon>Fungi</taxon>
        <taxon>Dikarya</taxon>
        <taxon>Ascomycota</taxon>
        <taxon>Saccharomycotina</taxon>
        <taxon>Pichiomycetes</taxon>
        <taxon>Debaryomycetaceae</taxon>
        <taxon>Diutina</taxon>
    </lineage>
</organism>
<dbReference type="VEuPathDB" id="FungiDB:DIURU_005462"/>
<dbReference type="OMA" id="NETMPPF"/>
<dbReference type="Proteomes" id="UP000449547">
    <property type="component" value="Unassembled WGS sequence"/>
</dbReference>
<dbReference type="RefSeq" id="XP_034009691.1">
    <property type="nucleotide sequence ID" value="XM_034158447.1"/>
</dbReference>
<reference evidence="1 2" key="1">
    <citation type="submission" date="2019-07" db="EMBL/GenBank/DDBJ databases">
        <title>Genome assembly of two rare yeast pathogens: Diutina rugosa and Trichomonascus ciferrii.</title>
        <authorList>
            <person name="Mixao V."/>
            <person name="Saus E."/>
            <person name="Hansen A."/>
            <person name="Lass-Flor C."/>
            <person name="Gabaldon T."/>
        </authorList>
    </citation>
    <scope>NUCLEOTIDE SEQUENCE [LARGE SCALE GENOMIC DNA]</scope>
    <source>
        <strain evidence="1 2">CBS 613</strain>
    </source>
</reference>
<dbReference type="EMBL" id="SWFT01000161">
    <property type="protein sequence ID" value="KAA8896949.1"/>
    <property type="molecule type" value="Genomic_DNA"/>
</dbReference>